<accession>B7ASL6</accession>
<comment type="caution">
    <text evidence="7">The sequence shown here is derived from an EMBL/GenBank/DDBJ whole genome shotgun (WGS) entry which is preliminary data.</text>
</comment>
<feature type="transmembrane region" description="Helical" evidence="6">
    <location>
        <begin position="358"/>
        <end position="378"/>
    </location>
</feature>
<dbReference type="STRING" id="483218.BACPEC_02071"/>
<feature type="transmembrane region" description="Helical" evidence="6">
    <location>
        <begin position="207"/>
        <end position="234"/>
    </location>
</feature>
<evidence type="ECO:0000313" key="8">
    <source>
        <dbReference type="Proteomes" id="UP000003136"/>
    </source>
</evidence>
<sequence length="536" mass="57691">MQLSDKGSERLAMSENNSIGKKFIIHGGILAMAGILVRIIGMVYRIPLLNIIGSEGNGIYSVAYNIYNIALIISCYGLPMAVSKLVSARLVEKQYSNAFGVFKTALLLSLCTGGAAALLIFFGADFLENVVYAGSYPGVSMPLRVLAPTVLIVAALGVFRGFFQGHGTMIPTAVSQLAEQVVNAIVSVLAGYLLVKAYKGASDVAAYGAAGGTLGTAMGAFTALLFVGFVYMVYRPAFTRKMNHDRWGATETTAELCRLIALTAIPIMIGQTFYQISAAIDDIMYANIMKSIGTASDVISKTNGNYNSSYIMLINLPMGVASAMSSSMLPSVVASYAQGKINDIRSKIEATIKINMMIATPSFIGLIMLGGPIIQLLFPRYNSAEGAMMLKIGAIAVVFYTMSTVTSSALQGIDRINSPVRHSFISLIVHIVLTWGLLKFTRLGIYALVIGSASFPVIIFILNLIELYNEIGYRQEIKITYVVPLICSVVMGIAAWLTYRLFHVFAGNTVSLLAALMIAAVVYFGQLYVCRKKGIY</sequence>
<gene>
    <name evidence="7" type="ORF">BACPEC_02071</name>
</gene>
<comment type="subcellular location">
    <subcellularLocation>
        <location evidence="1">Cell membrane</location>
        <topology evidence="1">Multi-pass membrane protein</topology>
    </subcellularLocation>
</comment>
<feature type="transmembrane region" description="Helical" evidence="6">
    <location>
        <begin position="98"/>
        <end position="123"/>
    </location>
</feature>
<dbReference type="InterPro" id="IPR002797">
    <property type="entry name" value="Polysacc_synth"/>
</dbReference>
<protein>
    <submittedName>
        <fullName evidence="7">Uncharacterized protein</fullName>
    </submittedName>
</protein>
<reference evidence="7 8" key="1">
    <citation type="submission" date="2008-11" db="EMBL/GenBank/DDBJ databases">
        <title>Draft genome sequence of Bacteroides pectinophilus (ATCC 43243).</title>
        <authorList>
            <person name="Sudarsanam P."/>
            <person name="Ley R."/>
            <person name="Guruge J."/>
            <person name="Turnbaugh P.J."/>
            <person name="Mahowald M."/>
            <person name="Liep D."/>
            <person name="Gordon J."/>
        </authorList>
    </citation>
    <scope>NUCLEOTIDE SEQUENCE [LARGE SCALE GENOMIC DNA]</scope>
    <source>
        <strain evidence="7 8">ATCC 43243</strain>
    </source>
</reference>
<dbReference type="GO" id="GO:0005886">
    <property type="term" value="C:plasma membrane"/>
    <property type="evidence" value="ECO:0007669"/>
    <property type="project" value="UniProtKB-SubCell"/>
</dbReference>
<feature type="transmembrane region" description="Helical" evidence="6">
    <location>
        <begin position="390"/>
        <end position="410"/>
    </location>
</feature>
<feature type="transmembrane region" description="Helical" evidence="6">
    <location>
        <begin position="66"/>
        <end position="86"/>
    </location>
</feature>
<feature type="transmembrane region" description="Helical" evidence="6">
    <location>
        <begin position="310"/>
        <end position="337"/>
    </location>
</feature>
<keyword evidence="4 6" id="KW-1133">Transmembrane helix</keyword>
<feature type="transmembrane region" description="Helical" evidence="6">
    <location>
        <begin position="255"/>
        <end position="274"/>
    </location>
</feature>
<feature type="transmembrane region" description="Helical" evidence="6">
    <location>
        <begin position="505"/>
        <end position="529"/>
    </location>
</feature>
<feature type="transmembrane region" description="Helical" evidence="6">
    <location>
        <begin position="175"/>
        <end position="195"/>
    </location>
</feature>
<dbReference type="PIRSF" id="PIRSF038958">
    <property type="entry name" value="PG_synth_SpoVB"/>
    <property type="match status" value="1"/>
</dbReference>
<dbReference type="Proteomes" id="UP000003136">
    <property type="component" value="Unassembled WGS sequence"/>
</dbReference>
<feature type="transmembrane region" description="Helical" evidence="6">
    <location>
        <begin position="422"/>
        <end position="438"/>
    </location>
</feature>
<dbReference type="EMBL" id="ABVQ01000036">
    <property type="protein sequence ID" value="EEC57562.1"/>
    <property type="molecule type" value="Genomic_DNA"/>
</dbReference>
<evidence type="ECO:0000313" key="7">
    <source>
        <dbReference type="EMBL" id="EEC57562.1"/>
    </source>
</evidence>
<keyword evidence="3 6" id="KW-0812">Transmembrane</keyword>
<dbReference type="HOGENOM" id="CLU_022017_2_1_9"/>
<evidence type="ECO:0000256" key="4">
    <source>
        <dbReference type="ARBA" id="ARBA00022989"/>
    </source>
</evidence>
<reference evidence="7 8" key="2">
    <citation type="submission" date="2008-11" db="EMBL/GenBank/DDBJ databases">
        <authorList>
            <person name="Fulton L."/>
            <person name="Clifton S."/>
            <person name="Fulton B."/>
            <person name="Xu J."/>
            <person name="Minx P."/>
            <person name="Pepin K.H."/>
            <person name="Johnson M."/>
            <person name="Bhonagiri V."/>
            <person name="Nash W.E."/>
            <person name="Mardis E.R."/>
            <person name="Wilson R.K."/>
        </authorList>
    </citation>
    <scope>NUCLEOTIDE SEQUENCE [LARGE SCALE GENOMIC DNA]</scope>
    <source>
        <strain evidence="7 8">ATCC 43243</strain>
    </source>
</reference>
<dbReference type="PANTHER" id="PTHR30250:SF21">
    <property type="entry name" value="LIPID II FLIPPASE MURJ"/>
    <property type="match status" value="1"/>
</dbReference>
<evidence type="ECO:0000256" key="6">
    <source>
        <dbReference type="SAM" id="Phobius"/>
    </source>
</evidence>
<keyword evidence="2" id="KW-1003">Cell membrane</keyword>
<feature type="transmembrane region" description="Helical" evidence="6">
    <location>
        <begin position="23"/>
        <end position="46"/>
    </location>
</feature>
<evidence type="ECO:0000256" key="1">
    <source>
        <dbReference type="ARBA" id="ARBA00004651"/>
    </source>
</evidence>
<feature type="transmembrane region" description="Helical" evidence="6">
    <location>
        <begin position="479"/>
        <end position="499"/>
    </location>
</feature>
<evidence type="ECO:0000256" key="3">
    <source>
        <dbReference type="ARBA" id="ARBA00022692"/>
    </source>
</evidence>
<keyword evidence="8" id="KW-1185">Reference proteome</keyword>
<dbReference type="InterPro" id="IPR050833">
    <property type="entry name" value="Poly_Biosynth_Transport"/>
</dbReference>
<keyword evidence="5 6" id="KW-0472">Membrane</keyword>
<dbReference type="CDD" id="cd13124">
    <property type="entry name" value="MATE_SpoVB_like"/>
    <property type="match status" value="1"/>
</dbReference>
<dbReference type="AlphaFoldDB" id="B7ASL6"/>
<dbReference type="PANTHER" id="PTHR30250">
    <property type="entry name" value="PST FAMILY PREDICTED COLANIC ACID TRANSPORTER"/>
    <property type="match status" value="1"/>
</dbReference>
<evidence type="ECO:0000256" key="2">
    <source>
        <dbReference type="ARBA" id="ARBA00022475"/>
    </source>
</evidence>
<feature type="transmembrane region" description="Helical" evidence="6">
    <location>
        <begin position="143"/>
        <end position="163"/>
    </location>
</feature>
<evidence type="ECO:0000256" key="5">
    <source>
        <dbReference type="ARBA" id="ARBA00023136"/>
    </source>
</evidence>
<dbReference type="InterPro" id="IPR024923">
    <property type="entry name" value="PG_synth_SpoVB"/>
</dbReference>
<feature type="transmembrane region" description="Helical" evidence="6">
    <location>
        <begin position="444"/>
        <end position="467"/>
    </location>
</feature>
<proteinExistence type="predicted"/>
<dbReference type="eggNOG" id="COG2244">
    <property type="taxonomic scope" value="Bacteria"/>
</dbReference>
<organism evidence="7 8">
    <name type="scientific">[Bacteroides] pectinophilus ATCC 43243</name>
    <dbReference type="NCBI Taxonomy" id="483218"/>
    <lineage>
        <taxon>Bacteria</taxon>
        <taxon>Bacillati</taxon>
        <taxon>Bacillota</taxon>
        <taxon>Clostridia</taxon>
        <taxon>Eubacteriales</taxon>
    </lineage>
</organism>
<name>B7ASL6_9FIRM</name>
<dbReference type="Pfam" id="PF01943">
    <property type="entry name" value="Polysacc_synt"/>
    <property type="match status" value="1"/>
</dbReference>